<dbReference type="GO" id="GO:0097196">
    <property type="term" value="C:Shu complex"/>
    <property type="evidence" value="ECO:0007669"/>
    <property type="project" value="TreeGrafter"/>
</dbReference>
<keyword evidence="2" id="KW-1185">Reference proteome</keyword>
<sequence length="106" mass="11770">MFSVTFTGDVIKSVGEELWKEVENAYTDSGKITDEILSALSFVYQSSLLPALDLVDHRNVSHLTSPSGRSIYQVIGSSGTPYTCFTTSRYCSCPAFRYSVLMKDDH</sequence>
<dbReference type="EMBL" id="UYJE01007553">
    <property type="protein sequence ID" value="VDI55964.1"/>
    <property type="molecule type" value="Genomic_DNA"/>
</dbReference>
<dbReference type="OrthoDB" id="337581at2759"/>
<dbReference type="GO" id="GO:0000724">
    <property type="term" value="P:double-strand break repair via homologous recombination"/>
    <property type="evidence" value="ECO:0007669"/>
    <property type="project" value="TreeGrafter"/>
</dbReference>
<name>A0A8B6FVJ6_MYTGA</name>
<protein>
    <submittedName>
        <fullName evidence="1">Uncharacterized protein</fullName>
    </submittedName>
</protein>
<reference evidence="1" key="1">
    <citation type="submission" date="2018-11" db="EMBL/GenBank/DDBJ databases">
        <authorList>
            <person name="Alioto T."/>
            <person name="Alioto T."/>
        </authorList>
    </citation>
    <scope>NUCLEOTIDE SEQUENCE</scope>
</reference>
<evidence type="ECO:0000313" key="2">
    <source>
        <dbReference type="Proteomes" id="UP000596742"/>
    </source>
</evidence>
<accession>A0A8B6FVJ6</accession>
<dbReference type="PANTHER" id="PTHR28498">
    <property type="entry name" value="ZINC FINGER SWIM DOMAIN-CONTAINING PROTEIN 7"/>
    <property type="match status" value="1"/>
</dbReference>
<dbReference type="Proteomes" id="UP000596742">
    <property type="component" value="Unassembled WGS sequence"/>
</dbReference>
<proteinExistence type="predicted"/>
<gene>
    <name evidence="1" type="ORF">MGAL_10B043423</name>
</gene>
<organism evidence="1 2">
    <name type="scientific">Mytilus galloprovincialis</name>
    <name type="common">Mediterranean mussel</name>
    <dbReference type="NCBI Taxonomy" id="29158"/>
    <lineage>
        <taxon>Eukaryota</taxon>
        <taxon>Metazoa</taxon>
        <taxon>Spiralia</taxon>
        <taxon>Lophotrochozoa</taxon>
        <taxon>Mollusca</taxon>
        <taxon>Bivalvia</taxon>
        <taxon>Autobranchia</taxon>
        <taxon>Pteriomorphia</taxon>
        <taxon>Mytilida</taxon>
        <taxon>Mytiloidea</taxon>
        <taxon>Mytilidae</taxon>
        <taxon>Mytilinae</taxon>
        <taxon>Mytilus</taxon>
    </lineage>
</organism>
<comment type="caution">
    <text evidence="1">The sequence shown here is derived from an EMBL/GenBank/DDBJ whole genome shotgun (WGS) entry which is preliminary data.</text>
</comment>
<dbReference type="AlphaFoldDB" id="A0A8B6FVJ6"/>
<evidence type="ECO:0000313" key="1">
    <source>
        <dbReference type="EMBL" id="VDI55964.1"/>
    </source>
</evidence>
<dbReference type="PANTHER" id="PTHR28498:SF1">
    <property type="entry name" value="ZINC FINGER SWIM DOMAIN-CONTAINING PROTEIN 7"/>
    <property type="match status" value="1"/>
</dbReference>